<dbReference type="InterPro" id="IPR008271">
    <property type="entry name" value="Ser/Thr_kinase_AS"/>
</dbReference>
<gene>
    <name evidence="10" type="ORF">ECRASSUSDP1_LOCUS26529</name>
</gene>
<feature type="domain" description="EF-hand" evidence="9">
    <location>
        <begin position="100"/>
        <end position="135"/>
    </location>
</feature>
<dbReference type="PROSITE" id="PS00108">
    <property type="entry name" value="PROTEIN_KINASE_ST"/>
    <property type="match status" value="1"/>
</dbReference>
<dbReference type="Gene3D" id="2.30.29.30">
    <property type="entry name" value="Pleckstrin-homology domain (PH domain)/Phosphotyrosine-binding domain (PTB)"/>
    <property type="match status" value="1"/>
</dbReference>
<dbReference type="Gene3D" id="3.30.200.20">
    <property type="entry name" value="Phosphorylase Kinase, domain 1"/>
    <property type="match status" value="1"/>
</dbReference>
<sequence>MGANHTTTLKKVTKDMSSEHQERMYSLFTENEIRIIFLLFKDLAINSENSGVIKKSAFLKFTELPGVIGQRAYRYSTARPDEGLNFDEFISLIAKFTKTDGEEMAEALLQIFDTDNDGFFDIEDLITLLRTFEVSGVVPELRKETPGFNIKLSKNLSDDDTGSPSGSTKSIATCESSGEIPMISSEASSHLSSKKITKIAKKMLKNGGFEKTSKLNVEDFSYFIQRHPCFFNQFRKAMKPQYWSEEAQNSSKKSILSDSEEISTVTSGIDFYCSQDQISMSGVLKKRGAKSGKLQKRYYVIKGNIMYYYTKEGDITPRGVIYLPNKLISLDTTKRKYGIKIYSYDSTTEHKTLFASSLKEWEQWYQCMLTGAKNEDINLRYKMKETLGVGKFSTVRKGYLRSDDTHQVAIKIVSKKDITDREKEYILNEVSILKLINHPNVPKVHEIHETHDKMIIVMDLIKDGELFNYVAESQKLPIEEANKALIQLLKILKYLKELKIMHRDIKTENMMIKLSKRGALKKVYLIDFGLARFTDPTEQITQKLGTMGYCAPEVILKKNYDASVDMWSTGVVYYLLLTGRLPFDGNSNESISDKTVNSSLLLKGKIFEELDLKIHEFLNSSLAKNPKDRLTVEDGLVLTSAF</sequence>
<dbReference type="InterPro" id="IPR017441">
    <property type="entry name" value="Protein_kinase_ATP_BS"/>
</dbReference>
<comment type="subunit">
    <text evidence="1">Monomer.</text>
</comment>
<dbReference type="Proteomes" id="UP001295684">
    <property type="component" value="Unassembled WGS sequence"/>
</dbReference>
<dbReference type="PANTHER" id="PTHR24347">
    <property type="entry name" value="SERINE/THREONINE-PROTEIN KINASE"/>
    <property type="match status" value="1"/>
</dbReference>
<evidence type="ECO:0000256" key="5">
    <source>
        <dbReference type="PROSITE-ProRule" id="PRU10141"/>
    </source>
</evidence>
<evidence type="ECO:0000256" key="3">
    <source>
        <dbReference type="ARBA" id="ARBA00022840"/>
    </source>
</evidence>
<dbReference type="SUPFAM" id="SSF56112">
    <property type="entry name" value="Protein kinase-like (PK-like)"/>
    <property type="match status" value="1"/>
</dbReference>
<dbReference type="Pfam" id="PF00069">
    <property type="entry name" value="Pkinase"/>
    <property type="match status" value="1"/>
</dbReference>
<proteinExistence type="inferred from homology"/>
<evidence type="ECO:0000313" key="11">
    <source>
        <dbReference type="Proteomes" id="UP001295684"/>
    </source>
</evidence>
<evidence type="ECO:0000256" key="4">
    <source>
        <dbReference type="ARBA" id="ARBA00024334"/>
    </source>
</evidence>
<feature type="region of interest" description="Disordered" evidence="6">
    <location>
        <begin position="152"/>
        <end position="172"/>
    </location>
</feature>
<feature type="domain" description="PH" evidence="7">
    <location>
        <begin position="277"/>
        <end position="373"/>
    </location>
</feature>
<dbReference type="Gene3D" id="1.10.510.10">
    <property type="entry name" value="Transferase(Phosphotransferase) domain 1"/>
    <property type="match status" value="1"/>
</dbReference>
<evidence type="ECO:0000256" key="6">
    <source>
        <dbReference type="SAM" id="MobiDB-lite"/>
    </source>
</evidence>
<dbReference type="PROSITE" id="PS50011">
    <property type="entry name" value="PROTEIN_KINASE_DOM"/>
    <property type="match status" value="1"/>
</dbReference>
<comment type="similarity">
    <text evidence="4">Belongs to the protein kinase superfamily. Ser/Thr protein kinase family. CDPK subfamily.</text>
</comment>
<keyword evidence="11" id="KW-1185">Reference proteome</keyword>
<dbReference type="SUPFAM" id="SSF50729">
    <property type="entry name" value="PH domain-like"/>
    <property type="match status" value="1"/>
</dbReference>
<dbReference type="FunFam" id="1.10.510.10:FF:000571">
    <property type="entry name" value="Maternal embryonic leucine zipper kinase"/>
    <property type="match status" value="1"/>
</dbReference>
<dbReference type="SMART" id="SM00233">
    <property type="entry name" value="PH"/>
    <property type="match status" value="1"/>
</dbReference>
<dbReference type="PROSITE" id="PS00107">
    <property type="entry name" value="PROTEIN_KINASE_ATP"/>
    <property type="match status" value="1"/>
</dbReference>
<evidence type="ECO:0000259" key="8">
    <source>
        <dbReference type="PROSITE" id="PS50011"/>
    </source>
</evidence>
<dbReference type="PROSITE" id="PS50003">
    <property type="entry name" value="PH_DOMAIN"/>
    <property type="match status" value="1"/>
</dbReference>
<dbReference type="GO" id="GO:0004672">
    <property type="term" value="F:protein kinase activity"/>
    <property type="evidence" value="ECO:0007669"/>
    <property type="project" value="InterPro"/>
</dbReference>
<dbReference type="GO" id="GO:0005509">
    <property type="term" value="F:calcium ion binding"/>
    <property type="evidence" value="ECO:0007669"/>
    <property type="project" value="InterPro"/>
</dbReference>
<organism evidence="10 11">
    <name type="scientific">Euplotes crassus</name>
    <dbReference type="NCBI Taxonomy" id="5936"/>
    <lineage>
        <taxon>Eukaryota</taxon>
        <taxon>Sar</taxon>
        <taxon>Alveolata</taxon>
        <taxon>Ciliophora</taxon>
        <taxon>Intramacronucleata</taxon>
        <taxon>Spirotrichea</taxon>
        <taxon>Hypotrichia</taxon>
        <taxon>Euplotida</taxon>
        <taxon>Euplotidae</taxon>
        <taxon>Moneuplotes</taxon>
    </lineage>
</organism>
<accession>A0AAD1Y482</accession>
<dbReference type="SUPFAM" id="SSF47473">
    <property type="entry name" value="EF-hand"/>
    <property type="match status" value="1"/>
</dbReference>
<evidence type="ECO:0000259" key="9">
    <source>
        <dbReference type="PROSITE" id="PS50222"/>
    </source>
</evidence>
<dbReference type="GO" id="GO:0005524">
    <property type="term" value="F:ATP binding"/>
    <property type="evidence" value="ECO:0007669"/>
    <property type="project" value="UniProtKB-UniRule"/>
</dbReference>
<name>A0AAD1Y482_EUPCR</name>
<dbReference type="AlphaFoldDB" id="A0AAD1Y482"/>
<evidence type="ECO:0000256" key="2">
    <source>
        <dbReference type="ARBA" id="ARBA00022741"/>
    </source>
</evidence>
<dbReference type="InterPro" id="IPR001849">
    <property type="entry name" value="PH_domain"/>
</dbReference>
<dbReference type="InterPro" id="IPR011993">
    <property type="entry name" value="PH-like_dom_sf"/>
</dbReference>
<evidence type="ECO:0000259" key="7">
    <source>
        <dbReference type="PROSITE" id="PS50003"/>
    </source>
</evidence>
<dbReference type="InterPro" id="IPR011992">
    <property type="entry name" value="EF-hand-dom_pair"/>
</dbReference>
<keyword evidence="3 5" id="KW-0067">ATP-binding</keyword>
<dbReference type="SMART" id="SM00220">
    <property type="entry name" value="S_TKc"/>
    <property type="match status" value="1"/>
</dbReference>
<dbReference type="InterPro" id="IPR000719">
    <property type="entry name" value="Prot_kinase_dom"/>
</dbReference>
<evidence type="ECO:0000313" key="10">
    <source>
        <dbReference type="EMBL" id="CAI2384988.1"/>
    </source>
</evidence>
<dbReference type="InterPro" id="IPR002048">
    <property type="entry name" value="EF_hand_dom"/>
</dbReference>
<feature type="domain" description="Protein kinase" evidence="8">
    <location>
        <begin position="381"/>
        <end position="642"/>
    </location>
</feature>
<reference evidence="10" key="1">
    <citation type="submission" date="2023-07" db="EMBL/GenBank/DDBJ databases">
        <authorList>
            <consortium name="AG Swart"/>
            <person name="Singh M."/>
            <person name="Singh A."/>
            <person name="Seah K."/>
            <person name="Emmerich C."/>
        </authorList>
    </citation>
    <scope>NUCLEOTIDE SEQUENCE</scope>
    <source>
        <strain evidence="10">DP1</strain>
    </source>
</reference>
<dbReference type="Gene3D" id="1.10.238.10">
    <property type="entry name" value="EF-hand"/>
    <property type="match status" value="1"/>
</dbReference>
<evidence type="ECO:0008006" key="12">
    <source>
        <dbReference type="Google" id="ProtNLM"/>
    </source>
</evidence>
<dbReference type="EMBL" id="CAMPGE010027346">
    <property type="protein sequence ID" value="CAI2384988.1"/>
    <property type="molecule type" value="Genomic_DNA"/>
</dbReference>
<dbReference type="PROSITE" id="PS50222">
    <property type="entry name" value="EF_HAND_2"/>
    <property type="match status" value="1"/>
</dbReference>
<dbReference type="Pfam" id="PF00169">
    <property type="entry name" value="PH"/>
    <property type="match status" value="1"/>
</dbReference>
<dbReference type="InterPro" id="IPR011009">
    <property type="entry name" value="Kinase-like_dom_sf"/>
</dbReference>
<feature type="binding site" evidence="5">
    <location>
        <position position="411"/>
    </location>
    <ligand>
        <name>ATP</name>
        <dbReference type="ChEBI" id="CHEBI:30616"/>
    </ligand>
</feature>
<evidence type="ECO:0000256" key="1">
    <source>
        <dbReference type="ARBA" id="ARBA00011245"/>
    </source>
</evidence>
<protein>
    <recommendedName>
        <fullName evidence="12">Calmodulin</fullName>
    </recommendedName>
</protein>
<comment type="caution">
    <text evidence="10">The sequence shown here is derived from an EMBL/GenBank/DDBJ whole genome shotgun (WGS) entry which is preliminary data.</text>
</comment>
<keyword evidence="2 5" id="KW-0547">Nucleotide-binding</keyword>